<dbReference type="PRINTS" id="PR01415">
    <property type="entry name" value="ANKYRIN"/>
</dbReference>
<dbReference type="EMBL" id="MU856929">
    <property type="protein sequence ID" value="KAK4153831.1"/>
    <property type="molecule type" value="Genomic_DNA"/>
</dbReference>
<dbReference type="PROSITE" id="PS50297">
    <property type="entry name" value="ANK_REP_REGION"/>
    <property type="match status" value="2"/>
</dbReference>
<reference evidence="5" key="2">
    <citation type="submission" date="2023-05" db="EMBL/GenBank/DDBJ databases">
        <authorList>
            <consortium name="Lawrence Berkeley National Laboratory"/>
            <person name="Steindorff A."/>
            <person name="Hensen N."/>
            <person name="Bonometti L."/>
            <person name="Westerberg I."/>
            <person name="Brannstrom I.O."/>
            <person name="Guillou S."/>
            <person name="Cros-Aarteil S."/>
            <person name="Calhoun S."/>
            <person name="Haridas S."/>
            <person name="Kuo A."/>
            <person name="Mondo S."/>
            <person name="Pangilinan J."/>
            <person name="Riley R."/>
            <person name="Labutti K."/>
            <person name="Andreopoulos B."/>
            <person name="Lipzen A."/>
            <person name="Chen C."/>
            <person name="Yanf M."/>
            <person name="Daum C."/>
            <person name="Ng V."/>
            <person name="Clum A."/>
            <person name="Ohm R."/>
            <person name="Martin F."/>
            <person name="Silar P."/>
            <person name="Natvig D."/>
            <person name="Lalanne C."/>
            <person name="Gautier V."/>
            <person name="Ament-Velasquez S.L."/>
            <person name="Kruys A."/>
            <person name="Hutchinson M.I."/>
            <person name="Powell A.J."/>
            <person name="Barry K."/>
            <person name="Miller A.N."/>
            <person name="Grigoriev I.V."/>
            <person name="Debuchy R."/>
            <person name="Gladieux P."/>
            <person name="Thoren M.H."/>
            <person name="Johannesson H."/>
        </authorList>
    </citation>
    <scope>NUCLEOTIDE SEQUENCE</scope>
    <source>
        <strain evidence="5">CBS 538.74</strain>
    </source>
</reference>
<sequence>MAQTTTLSVRHGRWDDPPTLTSWTIQEEPSSRISWTPHAQARPKRPRKPECREVLTSDNSLECFPSIHIHGCACRCTDTQTENQIHDALLAAKIAALTKTLLLTTTTTTTTTMNHPTKKTSILSTLTRLFSPPPSPPSLPLQADLCIGCADLDIDKVARYLLPLPPPPPPAVGHDINDDGSQSRRRAPRPPPPPLPVNLPNHLGMTPLMAAVRSPAAGVARPRAQLEMVRFLVEGCGADVEAVRVDRVTGQGESVLSMACVAGAVEVVRYLVGKGVVVDRRLPFGAGMGKGVVVGRGQTALHVAVLAGRAESVEVLVGEGKADVNAVFDAADSEDAAVERGVKGLRGRARSVSRGGREKRPRHPVSPLHLAHGSYACSRVLLECGANVDAKDGYGRTPLRWAAEAGHADVVRLLMSAGAGVSVVANNGITPLEAVRILTEDGDGKQGHDEVVRVLLLNKGSNSGVRGQGDGETDGTVQEKWLSFGKSCSVFIETVEIRPGTIIKEQRST</sequence>
<proteinExistence type="predicted"/>
<dbReference type="InterPro" id="IPR036770">
    <property type="entry name" value="Ankyrin_rpt-contain_sf"/>
</dbReference>
<evidence type="ECO:0000256" key="2">
    <source>
        <dbReference type="ARBA" id="ARBA00023043"/>
    </source>
</evidence>
<evidence type="ECO:0000256" key="3">
    <source>
        <dbReference type="PROSITE-ProRule" id="PRU00023"/>
    </source>
</evidence>
<organism evidence="5 6">
    <name type="scientific">Chaetomidium leptoderma</name>
    <dbReference type="NCBI Taxonomy" id="669021"/>
    <lineage>
        <taxon>Eukaryota</taxon>
        <taxon>Fungi</taxon>
        <taxon>Dikarya</taxon>
        <taxon>Ascomycota</taxon>
        <taxon>Pezizomycotina</taxon>
        <taxon>Sordariomycetes</taxon>
        <taxon>Sordariomycetidae</taxon>
        <taxon>Sordariales</taxon>
        <taxon>Chaetomiaceae</taxon>
        <taxon>Chaetomidium</taxon>
    </lineage>
</organism>
<dbReference type="InterPro" id="IPR002110">
    <property type="entry name" value="Ankyrin_rpt"/>
</dbReference>
<dbReference type="SUPFAM" id="SSF48403">
    <property type="entry name" value="Ankyrin repeat"/>
    <property type="match status" value="1"/>
</dbReference>
<evidence type="ECO:0000256" key="4">
    <source>
        <dbReference type="SAM" id="MobiDB-lite"/>
    </source>
</evidence>
<dbReference type="AlphaFoldDB" id="A0AAN6ZYR3"/>
<dbReference type="Proteomes" id="UP001302745">
    <property type="component" value="Unassembled WGS sequence"/>
</dbReference>
<feature type="repeat" description="ANK" evidence="3">
    <location>
        <begin position="296"/>
        <end position="320"/>
    </location>
</feature>
<comment type="caution">
    <text evidence="5">The sequence shown here is derived from an EMBL/GenBank/DDBJ whole genome shotgun (WGS) entry which is preliminary data.</text>
</comment>
<evidence type="ECO:0000256" key="1">
    <source>
        <dbReference type="ARBA" id="ARBA00022737"/>
    </source>
</evidence>
<feature type="region of interest" description="Disordered" evidence="4">
    <location>
        <begin position="165"/>
        <end position="202"/>
    </location>
</feature>
<dbReference type="PANTHER" id="PTHR24198:SF165">
    <property type="entry name" value="ANKYRIN REPEAT-CONTAINING PROTEIN-RELATED"/>
    <property type="match status" value="1"/>
</dbReference>
<dbReference type="PROSITE" id="PS50088">
    <property type="entry name" value="ANK_REPEAT"/>
    <property type="match status" value="2"/>
</dbReference>
<dbReference type="PANTHER" id="PTHR24198">
    <property type="entry name" value="ANKYRIN REPEAT AND PROTEIN KINASE DOMAIN-CONTAINING PROTEIN"/>
    <property type="match status" value="1"/>
</dbReference>
<keyword evidence="6" id="KW-1185">Reference proteome</keyword>
<feature type="repeat" description="ANK" evidence="3">
    <location>
        <begin position="394"/>
        <end position="426"/>
    </location>
</feature>
<name>A0AAN6ZYR3_9PEZI</name>
<dbReference type="Pfam" id="PF12796">
    <property type="entry name" value="Ank_2"/>
    <property type="match status" value="2"/>
</dbReference>
<reference evidence="5" key="1">
    <citation type="journal article" date="2023" name="Mol. Phylogenet. Evol.">
        <title>Genome-scale phylogeny and comparative genomics of the fungal order Sordariales.</title>
        <authorList>
            <person name="Hensen N."/>
            <person name="Bonometti L."/>
            <person name="Westerberg I."/>
            <person name="Brannstrom I.O."/>
            <person name="Guillou S."/>
            <person name="Cros-Aarteil S."/>
            <person name="Calhoun S."/>
            <person name="Haridas S."/>
            <person name="Kuo A."/>
            <person name="Mondo S."/>
            <person name="Pangilinan J."/>
            <person name="Riley R."/>
            <person name="LaButti K."/>
            <person name="Andreopoulos B."/>
            <person name="Lipzen A."/>
            <person name="Chen C."/>
            <person name="Yan M."/>
            <person name="Daum C."/>
            <person name="Ng V."/>
            <person name="Clum A."/>
            <person name="Steindorff A."/>
            <person name="Ohm R.A."/>
            <person name="Martin F."/>
            <person name="Silar P."/>
            <person name="Natvig D.O."/>
            <person name="Lalanne C."/>
            <person name="Gautier V."/>
            <person name="Ament-Velasquez S.L."/>
            <person name="Kruys A."/>
            <person name="Hutchinson M.I."/>
            <person name="Powell A.J."/>
            <person name="Barry K."/>
            <person name="Miller A.N."/>
            <person name="Grigoriev I.V."/>
            <person name="Debuchy R."/>
            <person name="Gladieux P."/>
            <person name="Hiltunen Thoren M."/>
            <person name="Johannesson H."/>
        </authorList>
    </citation>
    <scope>NUCLEOTIDE SEQUENCE</scope>
    <source>
        <strain evidence="5">CBS 538.74</strain>
    </source>
</reference>
<keyword evidence="2 3" id="KW-0040">ANK repeat</keyword>
<evidence type="ECO:0000313" key="5">
    <source>
        <dbReference type="EMBL" id="KAK4153831.1"/>
    </source>
</evidence>
<accession>A0AAN6ZYR3</accession>
<keyword evidence="1" id="KW-0677">Repeat</keyword>
<evidence type="ECO:0000313" key="6">
    <source>
        <dbReference type="Proteomes" id="UP001302745"/>
    </source>
</evidence>
<dbReference type="Gene3D" id="1.25.40.20">
    <property type="entry name" value="Ankyrin repeat-containing domain"/>
    <property type="match status" value="2"/>
</dbReference>
<protein>
    <submittedName>
        <fullName evidence="5">Serine/threonine-protein phosphatase 6 regulatory ankyrin repeat subunit C</fullName>
    </submittedName>
</protein>
<gene>
    <name evidence="5" type="ORF">C8A00DRAFT_43331</name>
</gene>
<feature type="region of interest" description="Disordered" evidence="4">
    <location>
        <begin position="31"/>
        <end position="50"/>
    </location>
</feature>
<dbReference type="SMART" id="SM00248">
    <property type="entry name" value="ANK"/>
    <property type="match status" value="6"/>
</dbReference>